<sequence length="86" mass="9648">MDATPFSARSLFSASILVLYTSSGIYVRIFKMLNDLSPHTDQMPHLACLISQELWEAARCVGLRMGGSSLSRRFDRLLGKHESVFL</sequence>
<dbReference type="AlphaFoldDB" id="A0A1Y2BZC9"/>
<accession>A0A1Y2BZC9</accession>
<keyword evidence="3" id="KW-1185">Reference proteome</keyword>
<evidence type="ECO:0000313" key="2">
    <source>
        <dbReference type="EMBL" id="ORY40119.1"/>
    </source>
</evidence>
<gene>
    <name evidence="2" type="ORF">BCR33DRAFT_370084</name>
</gene>
<reference evidence="2 3" key="1">
    <citation type="submission" date="2016-07" db="EMBL/GenBank/DDBJ databases">
        <title>Pervasive Adenine N6-methylation of Active Genes in Fungi.</title>
        <authorList>
            <consortium name="DOE Joint Genome Institute"/>
            <person name="Mondo S.J."/>
            <person name="Dannebaum R.O."/>
            <person name="Kuo R.C."/>
            <person name="Labutti K."/>
            <person name="Haridas S."/>
            <person name="Kuo A."/>
            <person name="Salamov A."/>
            <person name="Ahrendt S.R."/>
            <person name="Lipzen A."/>
            <person name="Sullivan W."/>
            <person name="Andreopoulos W.B."/>
            <person name="Clum A."/>
            <person name="Lindquist E."/>
            <person name="Daum C."/>
            <person name="Ramamoorthy G.K."/>
            <person name="Gryganskyi A."/>
            <person name="Culley D."/>
            <person name="Magnuson J.K."/>
            <person name="James T.Y."/>
            <person name="O'Malley M.A."/>
            <person name="Stajich J.E."/>
            <person name="Spatafora J.W."/>
            <person name="Visel A."/>
            <person name="Grigoriev I.V."/>
        </authorList>
    </citation>
    <scope>NUCLEOTIDE SEQUENCE [LARGE SCALE GENOMIC DNA]</scope>
    <source>
        <strain evidence="2 3">JEL800</strain>
    </source>
</reference>
<proteinExistence type="predicted"/>
<comment type="caution">
    <text evidence="2">The sequence shown here is derived from an EMBL/GenBank/DDBJ whole genome shotgun (WGS) entry which is preliminary data.</text>
</comment>
<keyword evidence="1" id="KW-0812">Transmembrane</keyword>
<protein>
    <submittedName>
        <fullName evidence="2">Uncharacterized protein</fullName>
    </submittedName>
</protein>
<keyword evidence="1" id="KW-0472">Membrane</keyword>
<dbReference type="EMBL" id="MCGO01000036">
    <property type="protein sequence ID" value="ORY40119.1"/>
    <property type="molecule type" value="Genomic_DNA"/>
</dbReference>
<name>A0A1Y2BZC9_9FUNG</name>
<feature type="transmembrane region" description="Helical" evidence="1">
    <location>
        <begin position="6"/>
        <end position="27"/>
    </location>
</feature>
<evidence type="ECO:0000256" key="1">
    <source>
        <dbReference type="SAM" id="Phobius"/>
    </source>
</evidence>
<keyword evidence="1" id="KW-1133">Transmembrane helix</keyword>
<dbReference type="Proteomes" id="UP000193642">
    <property type="component" value="Unassembled WGS sequence"/>
</dbReference>
<evidence type="ECO:0000313" key="3">
    <source>
        <dbReference type="Proteomes" id="UP000193642"/>
    </source>
</evidence>
<organism evidence="2 3">
    <name type="scientific">Rhizoclosmatium globosum</name>
    <dbReference type="NCBI Taxonomy" id="329046"/>
    <lineage>
        <taxon>Eukaryota</taxon>
        <taxon>Fungi</taxon>
        <taxon>Fungi incertae sedis</taxon>
        <taxon>Chytridiomycota</taxon>
        <taxon>Chytridiomycota incertae sedis</taxon>
        <taxon>Chytridiomycetes</taxon>
        <taxon>Chytridiales</taxon>
        <taxon>Chytriomycetaceae</taxon>
        <taxon>Rhizoclosmatium</taxon>
    </lineage>
</organism>